<dbReference type="Proteomes" id="UP000313312">
    <property type="component" value="Unassembled WGS sequence"/>
</dbReference>
<sequence>MNIFGIQALIDVVCQIFFVLLAFWAIQGVHFERFLPIQEKQGKVLIVMFSIAIGFLCSSFFLSFIENIKNLTLLF</sequence>
<keyword evidence="1" id="KW-1133">Transmembrane helix</keyword>
<dbReference type="EMBL" id="QFCR01000001">
    <property type="protein sequence ID" value="TNK91169.1"/>
    <property type="molecule type" value="Genomic_DNA"/>
</dbReference>
<evidence type="ECO:0000313" key="2">
    <source>
        <dbReference type="EMBL" id="TNK91169.1"/>
    </source>
</evidence>
<dbReference type="AlphaFoldDB" id="A0A5C4TKK3"/>
<evidence type="ECO:0000256" key="1">
    <source>
        <dbReference type="SAM" id="Phobius"/>
    </source>
</evidence>
<proteinExistence type="predicted"/>
<feature type="transmembrane region" description="Helical" evidence="1">
    <location>
        <begin position="6"/>
        <end position="24"/>
    </location>
</feature>
<keyword evidence="1" id="KW-0472">Membrane</keyword>
<dbReference type="RefSeq" id="WP_014082196.1">
    <property type="nucleotide sequence ID" value="NZ_BAAAXT010000002.1"/>
</dbReference>
<keyword evidence="1" id="KW-0812">Transmembrane</keyword>
<comment type="caution">
    <text evidence="2">The sequence shown here is derived from an EMBL/GenBank/DDBJ whole genome shotgun (WGS) entry which is preliminary data.</text>
</comment>
<dbReference type="InterPro" id="IPR009526">
    <property type="entry name" value="DUF1146"/>
</dbReference>
<dbReference type="GeneID" id="93160834"/>
<dbReference type="OMA" id="GYLCATF"/>
<evidence type="ECO:0000313" key="3">
    <source>
        <dbReference type="Proteomes" id="UP000313312"/>
    </source>
</evidence>
<dbReference type="Pfam" id="PF06612">
    <property type="entry name" value="DUF1146"/>
    <property type="match status" value="1"/>
</dbReference>
<name>A0A5C4TKK3_FRUSA</name>
<dbReference type="NCBIfam" id="TIGR02327">
    <property type="entry name" value="int_mem_ywzB"/>
    <property type="match status" value="1"/>
</dbReference>
<organism evidence="2 3">
    <name type="scientific">Fructilactobacillus sanfranciscensis</name>
    <name type="common">Lactobacillus sanfranciscensis</name>
    <dbReference type="NCBI Taxonomy" id="1625"/>
    <lineage>
        <taxon>Bacteria</taxon>
        <taxon>Bacillati</taxon>
        <taxon>Bacillota</taxon>
        <taxon>Bacilli</taxon>
        <taxon>Lactobacillales</taxon>
        <taxon>Lactobacillaceae</taxon>
        <taxon>Fructilactobacillus</taxon>
    </lineage>
</organism>
<accession>A0A5C4TKK3</accession>
<protein>
    <submittedName>
        <fullName evidence="2">DUF1146 domain-containing protein</fullName>
    </submittedName>
</protein>
<feature type="transmembrane region" description="Helical" evidence="1">
    <location>
        <begin position="44"/>
        <end position="65"/>
    </location>
</feature>
<gene>
    <name evidence="2" type="ORF">DID87_00350</name>
</gene>
<reference evidence="2 3" key="1">
    <citation type="submission" date="2018-05" db="EMBL/GenBank/DDBJ databases">
        <title>Lactobacillus sanfranciscensis Ah4 draft denome sequence.</title>
        <authorList>
            <person name="Zhang G."/>
        </authorList>
    </citation>
    <scope>NUCLEOTIDE SEQUENCE [LARGE SCALE GENOMIC DNA]</scope>
    <source>
        <strain evidence="2 3">Ah4</strain>
    </source>
</reference>